<dbReference type="SUPFAM" id="SSF57850">
    <property type="entry name" value="RING/U-box"/>
    <property type="match status" value="1"/>
</dbReference>
<feature type="transmembrane region" description="Helical" evidence="5">
    <location>
        <begin position="95"/>
        <end position="114"/>
    </location>
</feature>
<dbReference type="PROSITE" id="PS50089">
    <property type="entry name" value="ZF_RING_2"/>
    <property type="match status" value="1"/>
</dbReference>
<evidence type="ECO:0000256" key="4">
    <source>
        <dbReference type="PROSITE-ProRule" id="PRU00175"/>
    </source>
</evidence>
<dbReference type="GeneTree" id="ENSGT01150000287045"/>
<dbReference type="InterPro" id="IPR013083">
    <property type="entry name" value="Znf_RING/FYVE/PHD"/>
</dbReference>
<reference evidence="7" key="1">
    <citation type="submission" date="2025-08" db="UniProtKB">
        <authorList>
            <consortium name="Ensembl"/>
        </authorList>
    </citation>
    <scope>IDENTIFICATION</scope>
</reference>
<dbReference type="Proteomes" id="UP000016665">
    <property type="component" value="Unplaced"/>
</dbReference>
<accession>A0A803V859</accession>
<keyword evidence="5" id="KW-0812">Transmembrane</keyword>
<keyword evidence="5" id="KW-1133">Transmembrane helix</keyword>
<dbReference type="PROSITE" id="PS00518">
    <property type="entry name" value="ZF_RING_1"/>
    <property type="match status" value="1"/>
</dbReference>
<keyword evidence="8" id="KW-1185">Reference proteome</keyword>
<feature type="domain" description="RING-type" evidence="6">
    <location>
        <begin position="9"/>
        <end position="48"/>
    </location>
</feature>
<dbReference type="InterPro" id="IPR017907">
    <property type="entry name" value="Znf_RING_CS"/>
</dbReference>
<organism evidence="7 8">
    <name type="scientific">Ficedula albicollis</name>
    <name type="common">Collared flycatcher</name>
    <name type="synonym">Muscicapa albicollis</name>
    <dbReference type="NCBI Taxonomy" id="59894"/>
    <lineage>
        <taxon>Eukaryota</taxon>
        <taxon>Metazoa</taxon>
        <taxon>Chordata</taxon>
        <taxon>Craniata</taxon>
        <taxon>Vertebrata</taxon>
        <taxon>Euteleostomi</taxon>
        <taxon>Archelosauria</taxon>
        <taxon>Archosauria</taxon>
        <taxon>Dinosauria</taxon>
        <taxon>Saurischia</taxon>
        <taxon>Theropoda</taxon>
        <taxon>Coelurosauria</taxon>
        <taxon>Aves</taxon>
        <taxon>Neognathae</taxon>
        <taxon>Neoaves</taxon>
        <taxon>Telluraves</taxon>
        <taxon>Australaves</taxon>
        <taxon>Passeriformes</taxon>
        <taxon>Muscicapidae</taxon>
        <taxon>Ficedula</taxon>
    </lineage>
</organism>
<reference evidence="7" key="2">
    <citation type="submission" date="2025-09" db="UniProtKB">
        <authorList>
            <consortium name="Ensembl"/>
        </authorList>
    </citation>
    <scope>IDENTIFICATION</scope>
</reference>
<evidence type="ECO:0000259" key="6">
    <source>
        <dbReference type="PROSITE" id="PS50089"/>
    </source>
</evidence>
<keyword evidence="5" id="KW-0472">Membrane</keyword>
<keyword evidence="2 4" id="KW-0863">Zinc-finger</keyword>
<dbReference type="Ensembl" id="ENSFALT00000033759.1">
    <property type="protein sequence ID" value="ENSFALP00000018915.1"/>
    <property type="gene ID" value="ENSFALG00000022890.1"/>
</dbReference>
<dbReference type="SMART" id="SM00184">
    <property type="entry name" value="RING"/>
    <property type="match status" value="1"/>
</dbReference>
<dbReference type="InterPro" id="IPR001841">
    <property type="entry name" value="Znf_RING"/>
</dbReference>
<evidence type="ECO:0000256" key="3">
    <source>
        <dbReference type="ARBA" id="ARBA00022833"/>
    </source>
</evidence>
<keyword evidence="3" id="KW-0862">Zinc</keyword>
<protein>
    <recommendedName>
        <fullName evidence="6">RING-type domain-containing protein</fullName>
    </recommendedName>
</protein>
<keyword evidence="1" id="KW-0479">Metal-binding</keyword>
<name>A0A803V859_FICAL</name>
<dbReference type="AlphaFoldDB" id="A0A803V859"/>
<evidence type="ECO:0000313" key="8">
    <source>
        <dbReference type="Proteomes" id="UP000016665"/>
    </source>
</evidence>
<dbReference type="InterPro" id="IPR047126">
    <property type="entry name" value="RNF141-like"/>
</dbReference>
<evidence type="ECO:0000256" key="1">
    <source>
        <dbReference type="ARBA" id="ARBA00022723"/>
    </source>
</evidence>
<dbReference type="PANTHER" id="PTHR12109">
    <property type="entry name" value="RING FINGER PROTEIN 141-RELATED"/>
    <property type="match status" value="1"/>
</dbReference>
<sequence>MARENYSNCLICQDTPKDVASALPCQHQFCLGCILRWTQTNPSCPLCRTPIETKLEDLHVEKNPILGLCKCILFLPQMNILIFKISLKIEDKISSSFISINCVKTLIIALLVWINKCLNES</sequence>
<dbReference type="GO" id="GO:0008270">
    <property type="term" value="F:zinc ion binding"/>
    <property type="evidence" value="ECO:0007669"/>
    <property type="project" value="UniProtKB-KW"/>
</dbReference>
<dbReference type="Gene3D" id="3.30.40.10">
    <property type="entry name" value="Zinc/RING finger domain, C3HC4 (zinc finger)"/>
    <property type="match status" value="1"/>
</dbReference>
<dbReference type="Pfam" id="PF13920">
    <property type="entry name" value="zf-C3HC4_3"/>
    <property type="match status" value="1"/>
</dbReference>
<evidence type="ECO:0000256" key="2">
    <source>
        <dbReference type="ARBA" id="ARBA00022771"/>
    </source>
</evidence>
<evidence type="ECO:0000256" key="5">
    <source>
        <dbReference type="SAM" id="Phobius"/>
    </source>
</evidence>
<proteinExistence type="predicted"/>
<evidence type="ECO:0000313" key="7">
    <source>
        <dbReference type="Ensembl" id="ENSFALP00000018915.1"/>
    </source>
</evidence>